<evidence type="ECO:0000313" key="2">
    <source>
        <dbReference type="EMBL" id="GIX61460.1"/>
    </source>
</evidence>
<keyword evidence="1" id="KW-1133">Transmembrane helix</keyword>
<dbReference type="GeneID" id="94192943"/>
<gene>
    <name evidence="2" type="ORF">BcabD6B2_08950</name>
</gene>
<proteinExistence type="predicted"/>
<reference evidence="2 3" key="1">
    <citation type="submission" date="2021-06" db="EMBL/GenBank/DDBJ databases">
        <title>Genome sequence of Babesia caballi.</title>
        <authorList>
            <person name="Yamagishi J."/>
            <person name="Kidaka T."/>
            <person name="Ochi A."/>
        </authorList>
    </citation>
    <scope>NUCLEOTIDE SEQUENCE [LARGE SCALE GENOMIC DNA]</scope>
    <source>
        <strain evidence="2">USDA-D6B2</strain>
    </source>
</reference>
<organism evidence="2 3">
    <name type="scientific">Babesia caballi</name>
    <dbReference type="NCBI Taxonomy" id="5871"/>
    <lineage>
        <taxon>Eukaryota</taxon>
        <taxon>Sar</taxon>
        <taxon>Alveolata</taxon>
        <taxon>Apicomplexa</taxon>
        <taxon>Aconoidasida</taxon>
        <taxon>Piroplasmida</taxon>
        <taxon>Babesiidae</taxon>
        <taxon>Babesia</taxon>
    </lineage>
</organism>
<keyword evidence="3" id="KW-1185">Reference proteome</keyword>
<dbReference type="AlphaFoldDB" id="A0AAV4LNT5"/>
<keyword evidence="1" id="KW-0812">Transmembrane</keyword>
<sequence>MTLIVSLHCAYKLINSTSVRSRHLYLKLPYFLAHIRESLRPLPVTPGQLSDNTINFLFIFIIILNRTIFPKRFQYRDRKRYGRVAQPMRRHVGRGDASAGNMTMGITAALIPDELLKPVG</sequence>
<keyword evidence="1" id="KW-0472">Membrane</keyword>
<evidence type="ECO:0000313" key="3">
    <source>
        <dbReference type="Proteomes" id="UP001497744"/>
    </source>
</evidence>
<protein>
    <submittedName>
        <fullName evidence="2">Uncharacterized protein</fullName>
    </submittedName>
</protein>
<dbReference type="Proteomes" id="UP001497744">
    <property type="component" value="Unassembled WGS sequence"/>
</dbReference>
<dbReference type="EMBL" id="BPLF01000001">
    <property type="protein sequence ID" value="GIX61460.1"/>
    <property type="molecule type" value="Genomic_DNA"/>
</dbReference>
<dbReference type="RefSeq" id="XP_067713531.1">
    <property type="nucleotide sequence ID" value="XM_067857430.1"/>
</dbReference>
<accession>A0AAV4LNT5</accession>
<comment type="caution">
    <text evidence="2">The sequence shown here is derived from an EMBL/GenBank/DDBJ whole genome shotgun (WGS) entry which is preliminary data.</text>
</comment>
<evidence type="ECO:0000256" key="1">
    <source>
        <dbReference type="SAM" id="Phobius"/>
    </source>
</evidence>
<name>A0AAV4LNT5_BABCB</name>
<feature type="transmembrane region" description="Helical" evidence="1">
    <location>
        <begin position="52"/>
        <end position="69"/>
    </location>
</feature>